<keyword evidence="7 10" id="KW-0235">DNA replication</keyword>
<evidence type="ECO:0000259" key="12">
    <source>
        <dbReference type="Pfam" id="PF02767"/>
    </source>
</evidence>
<evidence type="ECO:0000256" key="10">
    <source>
        <dbReference type="PIRNR" id="PIRNR000804"/>
    </source>
</evidence>
<evidence type="ECO:0000256" key="1">
    <source>
        <dbReference type="ARBA" id="ARBA00004496"/>
    </source>
</evidence>
<evidence type="ECO:0000259" key="11">
    <source>
        <dbReference type="Pfam" id="PF00712"/>
    </source>
</evidence>
<dbReference type="RefSeq" id="WP_054876688.1">
    <property type="nucleotide sequence ID" value="NZ_LKET01000051.1"/>
</dbReference>
<dbReference type="Proteomes" id="UP000050326">
    <property type="component" value="Unassembled WGS sequence"/>
</dbReference>
<comment type="function">
    <text evidence="10">Confers DNA tethering and processivity to DNA polymerases and other proteins. Acts as a clamp, forming a ring around DNA (a reaction catalyzed by the clamp-loading complex) which diffuses in an ATP-independent manner freely and bidirectionally along dsDNA. Initially characterized for its ability to contact the catalytic subunit of DNA polymerase III (Pol III), a complex, multichain enzyme responsible for most of the replicative synthesis in bacteria; Pol III exhibits 3'-5' exonuclease proofreading activity. The beta chain is required for initiation of replication as well as for processivity of DNA replication.</text>
</comment>
<dbReference type="NCBIfam" id="TIGR00663">
    <property type="entry name" value="dnan"/>
    <property type="match status" value="1"/>
</dbReference>
<evidence type="ECO:0000256" key="9">
    <source>
        <dbReference type="ARBA" id="ARBA00023125"/>
    </source>
</evidence>
<dbReference type="PANTHER" id="PTHR30478">
    <property type="entry name" value="DNA POLYMERASE III SUBUNIT BETA"/>
    <property type="match status" value="1"/>
</dbReference>
<accession>A0A0P8W517</accession>
<keyword evidence="8 10" id="KW-0239">DNA-directed DNA polymerase</keyword>
<evidence type="ECO:0000313" key="14">
    <source>
        <dbReference type="EMBL" id="KPU42956.1"/>
    </source>
</evidence>
<evidence type="ECO:0000256" key="5">
    <source>
        <dbReference type="ARBA" id="ARBA00022679"/>
    </source>
</evidence>
<dbReference type="SMART" id="SM00480">
    <property type="entry name" value="POL3Bc"/>
    <property type="match status" value="1"/>
</dbReference>
<dbReference type="InterPro" id="IPR022635">
    <property type="entry name" value="DNA_polIII_beta_C"/>
</dbReference>
<keyword evidence="4 10" id="KW-0963">Cytoplasm</keyword>
<protein>
    <recommendedName>
        <fullName evidence="3 10">Beta sliding clamp</fullName>
    </recommendedName>
</protein>
<evidence type="ECO:0000256" key="4">
    <source>
        <dbReference type="ARBA" id="ARBA00022490"/>
    </source>
</evidence>
<evidence type="ECO:0000256" key="3">
    <source>
        <dbReference type="ARBA" id="ARBA00021035"/>
    </source>
</evidence>
<dbReference type="PIRSF" id="PIRSF000804">
    <property type="entry name" value="DNA_pol_III_b"/>
    <property type="match status" value="1"/>
</dbReference>
<keyword evidence="5 10" id="KW-0808">Transferase</keyword>
<keyword evidence="15" id="KW-1185">Reference proteome</keyword>
<evidence type="ECO:0000313" key="15">
    <source>
        <dbReference type="Proteomes" id="UP000050326"/>
    </source>
</evidence>
<dbReference type="Pfam" id="PF00712">
    <property type="entry name" value="DNA_pol3_beta"/>
    <property type="match status" value="1"/>
</dbReference>
<dbReference type="InterPro" id="IPR022637">
    <property type="entry name" value="DNA_polIII_beta_cen"/>
</dbReference>
<name>A0A0P8W517_9CLOT</name>
<evidence type="ECO:0000256" key="2">
    <source>
        <dbReference type="ARBA" id="ARBA00010752"/>
    </source>
</evidence>
<dbReference type="GO" id="GO:0006271">
    <property type="term" value="P:DNA strand elongation involved in DNA replication"/>
    <property type="evidence" value="ECO:0007669"/>
    <property type="project" value="TreeGrafter"/>
</dbReference>
<sequence>MKLRCSKGELLEGISTVQKAVTGRTTLPILEGILITCYNDRLTLTATDLDLGIETQVNCEIISKGSVVLNSRLLGDIVRRLPDMDIEIEVDSLYNTTISCGNSKFNIIGQNPDEYPELPVINENILYRIPQDLLKNMIRQTIFAAAQDETRPILTGVLFEVRNSVLTMVALDAYRLALRRANLGNADDITAVIPGKTLGEVGKILAQTDDDIAITFTPNHILFTINNTRVISRLLDGEFMNYRQIIPEEFKTKVKVNTKLLLDSIERASLLAKEGKTNLIKMEIGNDEIIITSNSQLGNVHEQVGIEFEGSDIKIAFNSKYFIDVLKIIDTDEIYLELSSSVSPCILKTEDWESHTYLILPVRLISQ</sequence>
<dbReference type="Pfam" id="PF02767">
    <property type="entry name" value="DNA_pol3_beta_2"/>
    <property type="match status" value="1"/>
</dbReference>
<dbReference type="EMBL" id="LKET01000051">
    <property type="protein sequence ID" value="KPU42956.1"/>
    <property type="molecule type" value="Genomic_DNA"/>
</dbReference>
<feature type="domain" description="DNA polymerase III beta sliding clamp C-terminal" evidence="13">
    <location>
        <begin position="243"/>
        <end position="363"/>
    </location>
</feature>
<feature type="domain" description="DNA polymerase III beta sliding clamp N-terminal" evidence="11">
    <location>
        <begin position="1"/>
        <end position="119"/>
    </location>
</feature>
<feature type="domain" description="DNA polymerase III beta sliding clamp central" evidence="12">
    <location>
        <begin position="129"/>
        <end position="239"/>
    </location>
</feature>
<keyword evidence="9" id="KW-0238">DNA-binding</keyword>
<dbReference type="GO" id="GO:0008408">
    <property type="term" value="F:3'-5' exonuclease activity"/>
    <property type="evidence" value="ECO:0007669"/>
    <property type="project" value="InterPro"/>
</dbReference>
<dbReference type="STRING" id="36849.OXPF_37250"/>
<organism evidence="14 15">
    <name type="scientific">Oxobacter pfennigii</name>
    <dbReference type="NCBI Taxonomy" id="36849"/>
    <lineage>
        <taxon>Bacteria</taxon>
        <taxon>Bacillati</taxon>
        <taxon>Bacillota</taxon>
        <taxon>Clostridia</taxon>
        <taxon>Eubacteriales</taxon>
        <taxon>Clostridiaceae</taxon>
        <taxon>Oxobacter</taxon>
    </lineage>
</organism>
<evidence type="ECO:0000259" key="13">
    <source>
        <dbReference type="Pfam" id="PF02768"/>
    </source>
</evidence>
<dbReference type="PANTHER" id="PTHR30478:SF0">
    <property type="entry name" value="BETA SLIDING CLAMP"/>
    <property type="match status" value="1"/>
</dbReference>
<evidence type="ECO:0000256" key="8">
    <source>
        <dbReference type="ARBA" id="ARBA00022932"/>
    </source>
</evidence>
<dbReference type="SUPFAM" id="SSF55979">
    <property type="entry name" value="DNA clamp"/>
    <property type="match status" value="3"/>
</dbReference>
<dbReference type="InterPro" id="IPR046938">
    <property type="entry name" value="DNA_clamp_sf"/>
</dbReference>
<dbReference type="OrthoDB" id="8421503at2"/>
<dbReference type="GO" id="GO:0005737">
    <property type="term" value="C:cytoplasm"/>
    <property type="evidence" value="ECO:0007669"/>
    <property type="project" value="UniProtKB-SubCell"/>
</dbReference>
<comment type="caution">
    <text evidence="14">The sequence shown here is derived from an EMBL/GenBank/DDBJ whole genome shotgun (WGS) entry which is preliminary data.</text>
</comment>
<dbReference type="GO" id="GO:0009360">
    <property type="term" value="C:DNA polymerase III complex"/>
    <property type="evidence" value="ECO:0007669"/>
    <property type="project" value="InterPro"/>
</dbReference>
<dbReference type="PATRIC" id="fig|36849.3.peg.3936"/>
<dbReference type="GO" id="GO:0003677">
    <property type="term" value="F:DNA binding"/>
    <property type="evidence" value="ECO:0007669"/>
    <property type="project" value="UniProtKB-UniRule"/>
</dbReference>
<comment type="subunit">
    <text evidence="10">Forms a ring-shaped head-to-tail homodimer around DNA.</text>
</comment>
<dbReference type="Gene3D" id="3.10.150.10">
    <property type="entry name" value="DNA Polymerase III, subunit A, domain 2"/>
    <property type="match status" value="1"/>
</dbReference>
<dbReference type="AlphaFoldDB" id="A0A0P8W517"/>
<dbReference type="Pfam" id="PF02768">
    <property type="entry name" value="DNA_pol3_beta_3"/>
    <property type="match status" value="1"/>
</dbReference>
<keyword evidence="6 10" id="KW-0548">Nucleotidyltransferase</keyword>
<dbReference type="GO" id="GO:0003887">
    <property type="term" value="F:DNA-directed DNA polymerase activity"/>
    <property type="evidence" value="ECO:0007669"/>
    <property type="project" value="UniProtKB-UniRule"/>
</dbReference>
<dbReference type="Gene3D" id="3.70.10.10">
    <property type="match status" value="1"/>
</dbReference>
<dbReference type="InterPro" id="IPR001001">
    <property type="entry name" value="DNA_polIII_beta"/>
</dbReference>
<evidence type="ECO:0000256" key="6">
    <source>
        <dbReference type="ARBA" id="ARBA00022695"/>
    </source>
</evidence>
<dbReference type="CDD" id="cd00140">
    <property type="entry name" value="beta_clamp"/>
    <property type="match status" value="1"/>
</dbReference>
<proteinExistence type="inferred from homology"/>
<dbReference type="InterPro" id="IPR022634">
    <property type="entry name" value="DNA_polIII_beta_N"/>
</dbReference>
<evidence type="ECO:0000256" key="7">
    <source>
        <dbReference type="ARBA" id="ARBA00022705"/>
    </source>
</evidence>
<comment type="similarity">
    <text evidence="2 10">Belongs to the beta sliding clamp family.</text>
</comment>
<reference evidence="14 15" key="1">
    <citation type="submission" date="2015-09" db="EMBL/GenBank/DDBJ databases">
        <title>Genome sequence of Oxobacter pfennigii DSM 3222.</title>
        <authorList>
            <person name="Poehlein A."/>
            <person name="Bengelsdorf F.R."/>
            <person name="Schiel-Bengelsdorf B."/>
            <person name="Duerre P."/>
            <person name="Daniel R."/>
        </authorList>
    </citation>
    <scope>NUCLEOTIDE SEQUENCE [LARGE SCALE GENOMIC DNA]</scope>
    <source>
        <strain evidence="14 15">DSM 3222</strain>
    </source>
</reference>
<gene>
    <name evidence="14" type="primary">dnaN</name>
    <name evidence="14" type="ORF">OXPF_37250</name>
</gene>
<comment type="subcellular location">
    <subcellularLocation>
        <location evidence="1 10">Cytoplasm</location>
    </subcellularLocation>
</comment>